<dbReference type="AlphaFoldDB" id="V6DJI9"/>
<protein>
    <submittedName>
        <fullName evidence="4">Ankyrin repeats containing protein</fullName>
    </submittedName>
</protein>
<reference evidence="4 5" key="1">
    <citation type="journal article" date="2015" name="Biol. Direct">
        <title>Babela massiliensis, a representative of a widespread bacterial phylum with unusual adaptations to parasitism in amoebae.</title>
        <authorList>
            <person name="Pagnier I."/>
            <person name="Yutin N."/>
            <person name="Croce O."/>
            <person name="Makarova K.S."/>
            <person name="Wolf Y.I."/>
            <person name="Benamar S."/>
            <person name="Raoult D."/>
            <person name="Koonin E.V."/>
            <person name="La Scola B."/>
        </authorList>
    </citation>
    <scope>NUCLEOTIDE SEQUENCE [LARGE SCALE GENOMIC DNA]</scope>
    <source>
        <strain evidence="5">BABL1</strain>
    </source>
</reference>
<feature type="repeat" description="ANK" evidence="3">
    <location>
        <begin position="220"/>
        <end position="252"/>
    </location>
</feature>
<dbReference type="InterPro" id="IPR002110">
    <property type="entry name" value="Ankyrin_rpt"/>
</dbReference>
<dbReference type="InterPro" id="IPR051165">
    <property type="entry name" value="Multifunctional_ANK_Repeat"/>
</dbReference>
<dbReference type="HOGENOM" id="CLU_965353_0_0_7"/>
<dbReference type="PROSITE" id="PS50088">
    <property type="entry name" value="ANK_REPEAT"/>
    <property type="match status" value="1"/>
</dbReference>
<dbReference type="Pfam" id="PF12796">
    <property type="entry name" value="Ank_2"/>
    <property type="match status" value="2"/>
</dbReference>
<dbReference type="Gene3D" id="1.25.40.20">
    <property type="entry name" value="Ankyrin repeat-containing domain"/>
    <property type="match status" value="2"/>
</dbReference>
<proteinExistence type="predicted"/>
<dbReference type="Proteomes" id="UP000018769">
    <property type="component" value="Chromosome I"/>
</dbReference>
<evidence type="ECO:0000256" key="1">
    <source>
        <dbReference type="ARBA" id="ARBA00022737"/>
    </source>
</evidence>
<dbReference type="RefSeq" id="WP_023793042.1">
    <property type="nucleotide sequence ID" value="NC_023003.1"/>
</dbReference>
<dbReference type="eggNOG" id="COG0666">
    <property type="taxonomic scope" value="Bacteria"/>
</dbReference>
<sequence length="284" mass="32082">MNKIKEITFLLILPSFIISSSYAQNNFLQIIPEEIILNCFKHIMLSYSTKWNDIVDFYLNQESFAKEVKKIRLICSTLNRIVQDQSLKDIIEKKYSLLKENNKVELSYIPKEFFTKNLVQILDKVYMTNLDLKQAIKLIIEGADINAVNKFECTILILASGAAPREMIHFLIKAGVNVNAKGMENNTALIKAAKNSNNAVINLLLNKCLSIELDVQEDLFGGTALMWCARSNNKEAVEMLIEAGADISVVDKESKTALDIAMSKGYNEIAQLLRNAINNINRLN</sequence>
<evidence type="ECO:0000313" key="5">
    <source>
        <dbReference type="Proteomes" id="UP000018769"/>
    </source>
</evidence>
<keyword evidence="2 3" id="KW-0040">ANK repeat</keyword>
<evidence type="ECO:0000256" key="2">
    <source>
        <dbReference type="ARBA" id="ARBA00023043"/>
    </source>
</evidence>
<dbReference type="KEGG" id="dpb:BABL1_gene_754"/>
<evidence type="ECO:0000256" key="3">
    <source>
        <dbReference type="PROSITE-ProRule" id="PRU00023"/>
    </source>
</evidence>
<organism evidence="4 5">
    <name type="scientific">Candidatus Babela massiliensis</name>
    <dbReference type="NCBI Taxonomy" id="673862"/>
    <lineage>
        <taxon>Bacteria</taxon>
        <taxon>Candidatus Babelota</taxon>
        <taxon>Candidatus Babeliae</taxon>
        <taxon>Candidatus Babeliales</taxon>
        <taxon>Candidatus Babeliaceae</taxon>
        <taxon>Candidatus Babela</taxon>
    </lineage>
</organism>
<dbReference type="InterPro" id="IPR036770">
    <property type="entry name" value="Ankyrin_rpt-contain_sf"/>
</dbReference>
<dbReference type="SUPFAM" id="SSF48403">
    <property type="entry name" value="Ankyrin repeat"/>
    <property type="match status" value="1"/>
</dbReference>
<keyword evidence="5" id="KW-1185">Reference proteome</keyword>
<dbReference type="PANTHER" id="PTHR24123:SF33">
    <property type="entry name" value="PROTEIN HOS4"/>
    <property type="match status" value="1"/>
</dbReference>
<dbReference type="PROSITE" id="PS50297">
    <property type="entry name" value="ANK_REP_REGION"/>
    <property type="match status" value="1"/>
</dbReference>
<dbReference type="SMART" id="SM00248">
    <property type="entry name" value="ANK"/>
    <property type="match status" value="4"/>
</dbReference>
<dbReference type="PANTHER" id="PTHR24123">
    <property type="entry name" value="ANKYRIN REPEAT-CONTAINING"/>
    <property type="match status" value="1"/>
</dbReference>
<dbReference type="EMBL" id="HG793133">
    <property type="protein sequence ID" value="CDK31043.1"/>
    <property type="molecule type" value="Genomic_DNA"/>
</dbReference>
<gene>
    <name evidence="4" type="ORF">BABL1_gene_754</name>
</gene>
<accession>V6DJI9</accession>
<evidence type="ECO:0000313" key="4">
    <source>
        <dbReference type="EMBL" id="CDK31043.1"/>
    </source>
</evidence>
<name>V6DJI9_9BACT</name>
<dbReference type="STRING" id="673862.BABL1_gene_754"/>
<keyword evidence="1" id="KW-0677">Repeat</keyword>